<name>A0A814GF95_9BILA</name>
<evidence type="ECO:0000313" key="2">
    <source>
        <dbReference type="Proteomes" id="UP000663879"/>
    </source>
</evidence>
<dbReference type="OrthoDB" id="6755574at2759"/>
<evidence type="ECO:0000313" key="1">
    <source>
        <dbReference type="EMBL" id="CAF0995576.1"/>
    </source>
</evidence>
<dbReference type="InterPro" id="IPR043504">
    <property type="entry name" value="Peptidase_S1_PA_chymotrypsin"/>
</dbReference>
<sequence length="96" mass="10777">MSTATFSKLFLSEAWKLRIILSNLLSLIGGNSPVSNVLLEASLVIKNNKSRNSCDHRRYINYCALDEAENSNICQGDSGGCNTLKWKMVRLWIVKL</sequence>
<gene>
    <name evidence="1" type="ORF">OXX778_LOCUS16137</name>
</gene>
<protein>
    <submittedName>
        <fullName evidence="1">Uncharacterized protein</fullName>
    </submittedName>
</protein>
<reference evidence="1" key="1">
    <citation type="submission" date="2021-02" db="EMBL/GenBank/DDBJ databases">
        <authorList>
            <person name="Nowell W R."/>
        </authorList>
    </citation>
    <scope>NUCLEOTIDE SEQUENCE</scope>
    <source>
        <strain evidence="1">Ploen Becks lab</strain>
    </source>
</reference>
<keyword evidence="2" id="KW-1185">Reference proteome</keyword>
<organism evidence="1 2">
    <name type="scientific">Brachionus calyciflorus</name>
    <dbReference type="NCBI Taxonomy" id="104777"/>
    <lineage>
        <taxon>Eukaryota</taxon>
        <taxon>Metazoa</taxon>
        <taxon>Spiralia</taxon>
        <taxon>Gnathifera</taxon>
        <taxon>Rotifera</taxon>
        <taxon>Eurotatoria</taxon>
        <taxon>Monogononta</taxon>
        <taxon>Pseudotrocha</taxon>
        <taxon>Ploima</taxon>
        <taxon>Brachionidae</taxon>
        <taxon>Brachionus</taxon>
    </lineage>
</organism>
<dbReference type="Proteomes" id="UP000663879">
    <property type="component" value="Unassembled WGS sequence"/>
</dbReference>
<dbReference type="EMBL" id="CAJNOC010003735">
    <property type="protein sequence ID" value="CAF0995576.1"/>
    <property type="molecule type" value="Genomic_DNA"/>
</dbReference>
<proteinExistence type="predicted"/>
<comment type="caution">
    <text evidence="1">The sequence shown here is derived from an EMBL/GenBank/DDBJ whole genome shotgun (WGS) entry which is preliminary data.</text>
</comment>
<dbReference type="Gene3D" id="2.40.10.10">
    <property type="entry name" value="Trypsin-like serine proteases"/>
    <property type="match status" value="1"/>
</dbReference>
<accession>A0A814GF95</accession>
<dbReference type="AlphaFoldDB" id="A0A814GF95"/>